<keyword evidence="4" id="KW-0479">Metal-binding</keyword>
<dbReference type="EMBL" id="CP016199">
    <property type="protein sequence ID" value="ASS37756.1"/>
    <property type="molecule type" value="Genomic_DNA"/>
</dbReference>
<evidence type="ECO:0000256" key="5">
    <source>
        <dbReference type="ARBA" id="ARBA00022801"/>
    </source>
</evidence>
<dbReference type="Pfam" id="PF07687">
    <property type="entry name" value="M20_dimer"/>
    <property type="match status" value="1"/>
</dbReference>
<keyword evidence="5" id="KW-0378">Hydrolase</keyword>
<accession>A0A223AS22</accession>
<sequence length="475" mass="51822">MDYIEYLEKSNSKMIEELARQVRIDSVKSDPVRTPDGEVYPFGKGVQESLEELLKLGESMGFEVHNYDNYVGEIVFPGDPSEASFGIVGHLDVVPVSDDWKHGPFNPVIEDGFMYGRGTADDKGPVIAALFAMKAIKDAGITPKKTIKLIAGLDEETGKESAIHYREVANMPDFGITPDADFPVINGEKGILIFDIAQKLKKHTVKEGLVLSKVQGGLAANAVPAYARAVVASDDKSRYDEIIALVKSYREESGYDVTAKKTGTSLAIEAHGVAAHGSVPHKGLNAISILMQFLGKLELAGDEVTEFIDFYNDHIGFDLNGERLECQFEDAPSGKVIVNVGTIEINDEVATMKLNIRVPVTFENSAVLGGIESVLGSNQGIVKGTDEKAIYVNPEDDFVKTLMEAYRDFSGDLDSEPVVIGGGTYAKHFDGVLAFGGLFPWEDDCMHMTDERISLDSYSKMAKIYASTVYKLCCK</sequence>
<dbReference type="SUPFAM" id="SSF55031">
    <property type="entry name" value="Bacterial exopeptidase dimerisation domain"/>
    <property type="match status" value="1"/>
</dbReference>
<dbReference type="Gene3D" id="3.40.630.10">
    <property type="entry name" value="Zn peptidases"/>
    <property type="match status" value="1"/>
</dbReference>
<proteinExistence type="inferred from homology"/>
<dbReference type="GO" id="GO:0006526">
    <property type="term" value="P:L-arginine biosynthetic process"/>
    <property type="evidence" value="ECO:0007669"/>
    <property type="project" value="TreeGrafter"/>
</dbReference>
<dbReference type="GO" id="GO:0016805">
    <property type="term" value="F:dipeptidase activity"/>
    <property type="evidence" value="ECO:0007669"/>
    <property type="project" value="UniProtKB-KW"/>
</dbReference>
<dbReference type="GO" id="GO:0006508">
    <property type="term" value="P:proteolysis"/>
    <property type="evidence" value="ECO:0007669"/>
    <property type="project" value="UniProtKB-KW"/>
</dbReference>
<evidence type="ECO:0000313" key="11">
    <source>
        <dbReference type="Proteomes" id="UP000214689"/>
    </source>
</evidence>
<dbReference type="InterPro" id="IPR036264">
    <property type="entry name" value="Bact_exopeptidase_dim_dom"/>
</dbReference>
<dbReference type="InterPro" id="IPR050072">
    <property type="entry name" value="Peptidase_M20A"/>
</dbReference>
<reference evidence="11" key="1">
    <citation type="submission" date="2016-05" db="EMBL/GenBank/DDBJ databases">
        <authorList>
            <person name="Holder M.E."/>
            <person name="Ajami N.J."/>
            <person name="Petrosino J.F."/>
        </authorList>
    </citation>
    <scope>NUCLEOTIDE SEQUENCE [LARGE SCALE GENOMIC DNA]</scope>
    <source>
        <strain evidence="11">ATCC 700696</strain>
    </source>
</reference>
<dbReference type="SUPFAM" id="SSF53187">
    <property type="entry name" value="Zn-dependent exopeptidases"/>
    <property type="match status" value="1"/>
</dbReference>
<dbReference type="GO" id="GO:0008777">
    <property type="term" value="F:acetylornithine deacetylase activity"/>
    <property type="evidence" value="ECO:0007669"/>
    <property type="project" value="TreeGrafter"/>
</dbReference>
<organism evidence="10 11">
    <name type="scientific">Mogibacterium pumilum</name>
    <dbReference type="NCBI Taxonomy" id="86332"/>
    <lineage>
        <taxon>Bacteria</taxon>
        <taxon>Bacillati</taxon>
        <taxon>Bacillota</taxon>
        <taxon>Clostridia</taxon>
        <taxon>Peptostreptococcales</taxon>
        <taxon>Anaerovoracaceae</taxon>
        <taxon>Mogibacterium</taxon>
    </lineage>
</organism>
<dbReference type="PANTHER" id="PTHR43808">
    <property type="entry name" value="ACETYLORNITHINE DEACETYLASE"/>
    <property type="match status" value="1"/>
</dbReference>
<dbReference type="PANTHER" id="PTHR43808:SF31">
    <property type="entry name" value="N-ACETYL-L-CITRULLINE DEACETYLASE"/>
    <property type="match status" value="1"/>
</dbReference>
<dbReference type="InterPro" id="IPR002933">
    <property type="entry name" value="Peptidase_M20"/>
</dbReference>
<comment type="cofactor">
    <cofactor evidence="1">
        <name>Zn(2+)</name>
        <dbReference type="ChEBI" id="CHEBI:29105"/>
    </cofactor>
</comment>
<evidence type="ECO:0000256" key="6">
    <source>
        <dbReference type="ARBA" id="ARBA00022833"/>
    </source>
</evidence>
<name>A0A223AS22_9FIRM</name>
<evidence type="ECO:0000259" key="9">
    <source>
        <dbReference type="Pfam" id="PF07687"/>
    </source>
</evidence>
<keyword evidence="6" id="KW-0862">Zinc</keyword>
<evidence type="ECO:0000313" key="10">
    <source>
        <dbReference type="EMBL" id="ASS37756.1"/>
    </source>
</evidence>
<dbReference type="Pfam" id="PF01546">
    <property type="entry name" value="Peptidase_M20"/>
    <property type="match status" value="1"/>
</dbReference>
<comment type="similarity">
    <text evidence="2">Belongs to the peptidase M20A family.</text>
</comment>
<dbReference type="Proteomes" id="UP000214689">
    <property type="component" value="Chromosome"/>
</dbReference>
<dbReference type="GO" id="GO:0008237">
    <property type="term" value="F:metallopeptidase activity"/>
    <property type="evidence" value="ECO:0007669"/>
    <property type="project" value="UniProtKB-KW"/>
</dbReference>
<dbReference type="InterPro" id="IPR011650">
    <property type="entry name" value="Peptidase_M20_dimer"/>
</dbReference>
<evidence type="ECO:0000256" key="7">
    <source>
        <dbReference type="ARBA" id="ARBA00022997"/>
    </source>
</evidence>
<dbReference type="NCBIfam" id="NF005591">
    <property type="entry name" value="PRK07318.1"/>
    <property type="match status" value="1"/>
</dbReference>
<dbReference type="InterPro" id="IPR001261">
    <property type="entry name" value="ArgE/DapE_CS"/>
</dbReference>
<evidence type="ECO:0000256" key="2">
    <source>
        <dbReference type="ARBA" id="ARBA00006247"/>
    </source>
</evidence>
<gene>
    <name evidence="10" type="ORF">AXF17_04345</name>
</gene>
<keyword evidence="11" id="KW-1185">Reference proteome</keyword>
<protein>
    <recommendedName>
        <fullName evidence="9">Peptidase M20 dimerisation domain-containing protein</fullName>
    </recommendedName>
</protein>
<dbReference type="PROSITE" id="PS00759">
    <property type="entry name" value="ARGE_DAPE_CPG2_2"/>
    <property type="match status" value="1"/>
</dbReference>
<dbReference type="NCBIfam" id="TIGR01887">
    <property type="entry name" value="dipeptidaselike"/>
    <property type="match status" value="1"/>
</dbReference>
<dbReference type="OrthoDB" id="9761532at2"/>
<evidence type="ECO:0000256" key="4">
    <source>
        <dbReference type="ARBA" id="ARBA00022723"/>
    </source>
</evidence>
<feature type="domain" description="Peptidase M20 dimerisation" evidence="9">
    <location>
        <begin position="263"/>
        <end position="367"/>
    </location>
</feature>
<evidence type="ECO:0000256" key="3">
    <source>
        <dbReference type="ARBA" id="ARBA00022670"/>
    </source>
</evidence>
<dbReference type="AlphaFoldDB" id="A0A223AS22"/>
<dbReference type="InterPro" id="IPR010964">
    <property type="entry name" value="M20A_pepV-rel"/>
</dbReference>
<keyword evidence="8" id="KW-0482">Metalloprotease</keyword>
<keyword evidence="7" id="KW-0224">Dipeptidase</keyword>
<dbReference type="RefSeq" id="WP_094233985.1">
    <property type="nucleotide sequence ID" value="NZ_CP016199.1"/>
</dbReference>
<evidence type="ECO:0000256" key="8">
    <source>
        <dbReference type="ARBA" id="ARBA00023049"/>
    </source>
</evidence>
<evidence type="ECO:0000256" key="1">
    <source>
        <dbReference type="ARBA" id="ARBA00001947"/>
    </source>
</evidence>
<dbReference type="Gene3D" id="3.30.70.360">
    <property type="match status" value="2"/>
</dbReference>
<dbReference type="GO" id="GO:0008270">
    <property type="term" value="F:zinc ion binding"/>
    <property type="evidence" value="ECO:0007669"/>
    <property type="project" value="InterPro"/>
</dbReference>
<keyword evidence="3" id="KW-0645">Protease</keyword>